<keyword evidence="2" id="KW-1185">Reference proteome</keyword>
<name>A0ACC5QYM0_9HYPH</name>
<protein>
    <submittedName>
        <fullName evidence="1">Uncharacterized protein</fullName>
    </submittedName>
</protein>
<dbReference type="Proteomes" id="UP000616151">
    <property type="component" value="Unassembled WGS sequence"/>
</dbReference>
<dbReference type="EMBL" id="JAENHL010000004">
    <property type="protein sequence ID" value="MBK1865469.1"/>
    <property type="molecule type" value="Genomic_DNA"/>
</dbReference>
<gene>
    <name evidence="1" type="ORF">JHL16_03835</name>
</gene>
<evidence type="ECO:0000313" key="1">
    <source>
        <dbReference type="EMBL" id="MBK1865469.1"/>
    </source>
</evidence>
<accession>A0ACC5QYM0</accession>
<evidence type="ECO:0000313" key="2">
    <source>
        <dbReference type="Proteomes" id="UP000616151"/>
    </source>
</evidence>
<sequence length="102" mass="10809">MKSIVWVIAWVCVGLWSAVMALGYWLLNALTGFAANNADKVGGDAETVELVNWLALFLQNVGEVAAVIIWAIVSLLILAIAWVIGKLTGGNAGTNFQPPLKG</sequence>
<proteinExistence type="predicted"/>
<comment type="caution">
    <text evidence="1">The sequence shown here is derived from an EMBL/GenBank/DDBJ whole genome shotgun (WGS) entry which is preliminary data.</text>
</comment>
<organism evidence="1 2">
    <name type="scientific">Taklimakanibacter albus</name>
    <dbReference type="NCBI Taxonomy" id="2800327"/>
    <lineage>
        <taxon>Bacteria</taxon>
        <taxon>Pseudomonadati</taxon>
        <taxon>Pseudomonadota</taxon>
        <taxon>Alphaproteobacteria</taxon>
        <taxon>Hyphomicrobiales</taxon>
        <taxon>Aestuariivirgaceae</taxon>
        <taxon>Taklimakanibacter</taxon>
    </lineage>
</organism>
<reference evidence="1" key="1">
    <citation type="submission" date="2021-01" db="EMBL/GenBank/DDBJ databases">
        <authorList>
            <person name="Sun Q."/>
        </authorList>
    </citation>
    <scope>NUCLEOTIDE SEQUENCE</scope>
    <source>
        <strain evidence="1">YIM B02566</strain>
    </source>
</reference>